<sequence length="228" mass="24371">MDNAAGTRGRGRYTGDLSRRVAHRRAELRLSVDDVAQRAGMAPEYVSYLEHNPPNLSQQALARLALALNTTVGELLGTETDRPPGHASTYLKAPAVELLSPETCMDLMRPGGVGRVAFMVAEGDSPEVLPVNYAVVDNEIVFRTAVDGFIAAALPARVSFQADRLHGVFSQGWSVLIKGDARVVGDPAERDDLASVNIRPWVGAAPGAHVVVTPTQLTGRRIVSGEPQ</sequence>
<dbReference type="Gene3D" id="2.30.110.10">
    <property type="entry name" value="Electron Transport, Fmn-binding Protein, Chain A"/>
    <property type="match status" value="1"/>
</dbReference>
<dbReference type="Pfam" id="PF12900">
    <property type="entry name" value="Pyridox_ox_2"/>
    <property type="match status" value="1"/>
</dbReference>
<dbReference type="Gene3D" id="1.10.260.40">
    <property type="entry name" value="lambda repressor-like DNA-binding domains"/>
    <property type="match status" value="1"/>
</dbReference>
<dbReference type="RefSeq" id="WP_310912260.1">
    <property type="nucleotide sequence ID" value="NZ_JAVLVT010000004.1"/>
</dbReference>
<name>A0ABU2H7Z6_9ACTN</name>
<dbReference type="InterPro" id="IPR010982">
    <property type="entry name" value="Lambda_DNA-bd_dom_sf"/>
</dbReference>
<dbReference type="InterPro" id="IPR024747">
    <property type="entry name" value="Pyridox_Oxase-rel"/>
</dbReference>
<keyword evidence="3" id="KW-1185">Reference proteome</keyword>
<evidence type="ECO:0000259" key="1">
    <source>
        <dbReference type="PROSITE" id="PS50943"/>
    </source>
</evidence>
<dbReference type="Proteomes" id="UP001250214">
    <property type="component" value="Unassembled WGS sequence"/>
</dbReference>
<dbReference type="EMBL" id="JAVLVT010000004">
    <property type="protein sequence ID" value="MDS1270709.1"/>
    <property type="molecule type" value="Genomic_DNA"/>
</dbReference>
<dbReference type="PROSITE" id="PS50943">
    <property type="entry name" value="HTH_CROC1"/>
    <property type="match status" value="1"/>
</dbReference>
<gene>
    <name evidence="2" type="ORF">RIF23_10400</name>
</gene>
<reference evidence="3" key="1">
    <citation type="submission" date="2023-07" db="EMBL/GenBank/DDBJ databases">
        <title>Novel species in the genus Lipingzhangella isolated from Sambhar Salt Lake.</title>
        <authorList>
            <person name="Jiya N."/>
            <person name="Kajale S."/>
            <person name="Sharma A."/>
        </authorList>
    </citation>
    <scope>NUCLEOTIDE SEQUENCE [LARGE SCALE GENOMIC DNA]</scope>
    <source>
        <strain evidence="3">LS1_29</strain>
    </source>
</reference>
<dbReference type="InterPro" id="IPR001387">
    <property type="entry name" value="Cro/C1-type_HTH"/>
</dbReference>
<protein>
    <submittedName>
        <fullName evidence="2">Pyridoxamine 5'-phosphate oxidase family protein</fullName>
    </submittedName>
</protein>
<dbReference type="SMART" id="SM00530">
    <property type="entry name" value="HTH_XRE"/>
    <property type="match status" value="1"/>
</dbReference>
<dbReference type="SUPFAM" id="SSF50475">
    <property type="entry name" value="FMN-binding split barrel"/>
    <property type="match status" value="1"/>
</dbReference>
<dbReference type="Pfam" id="PF01381">
    <property type="entry name" value="HTH_3"/>
    <property type="match status" value="1"/>
</dbReference>
<comment type="caution">
    <text evidence="2">The sequence shown here is derived from an EMBL/GenBank/DDBJ whole genome shotgun (WGS) entry which is preliminary data.</text>
</comment>
<evidence type="ECO:0000313" key="3">
    <source>
        <dbReference type="Proteomes" id="UP001250214"/>
    </source>
</evidence>
<evidence type="ECO:0000313" key="2">
    <source>
        <dbReference type="EMBL" id="MDS1270709.1"/>
    </source>
</evidence>
<proteinExistence type="predicted"/>
<feature type="domain" description="HTH cro/C1-type" evidence="1">
    <location>
        <begin position="21"/>
        <end position="75"/>
    </location>
</feature>
<dbReference type="InterPro" id="IPR012349">
    <property type="entry name" value="Split_barrel_FMN-bd"/>
</dbReference>
<dbReference type="SUPFAM" id="SSF47413">
    <property type="entry name" value="lambda repressor-like DNA-binding domains"/>
    <property type="match status" value="1"/>
</dbReference>
<organism evidence="2 3">
    <name type="scientific">Lipingzhangella rawalii</name>
    <dbReference type="NCBI Taxonomy" id="2055835"/>
    <lineage>
        <taxon>Bacteria</taxon>
        <taxon>Bacillati</taxon>
        <taxon>Actinomycetota</taxon>
        <taxon>Actinomycetes</taxon>
        <taxon>Streptosporangiales</taxon>
        <taxon>Nocardiopsidaceae</taxon>
        <taxon>Lipingzhangella</taxon>
    </lineage>
</organism>
<accession>A0ABU2H7Z6</accession>